<accession>A0A9N7LNK2</accession>
<sequence>MTKADRSVFDDEYTKLTCWNQTFTAGFTGLARIDIGQKKSTSEWIAEVLCDYPVFGYGVDALRREAEKTIRKLPNHWDKRLAVVVAGFDSNGSLLCVGAANFDTTTGFTSDQNSFALKGFKLVNGRKTGSHTAGAPSTSCKKKLLRRYLPRIVDQTNGINRAIKIMVENQRQVAKLHKTVGLDDQCVFIPRQQHHAGMVGNLDDTDISTTGSSFGFFDAGGFQYEQFGPLIAHGGFVVDQFTGTADPANPDNQTVSVRFVKVPPSWSQSNSS</sequence>
<dbReference type="Proteomes" id="UP001058626">
    <property type="component" value="Chromosome"/>
</dbReference>
<dbReference type="EMBL" id="AP026367">
    <property type="protein sequence ID" value="BDN80477.1"/>
    <property type="molecule type" value="Genomic_DNA"/>
</dbReference>
<gene>
    <name evidence="1" type="ORF">NJB1907Z4_C06920</name>
</gene>
<evidence type="ECO:0000313" key="2">
    <source>
        <dbReference type="Proteomes" id="UP001058626"/>
    </source>
</evidence>
<protein>
    <submittedName>
        <fullName evidence="1">Uncharacterized protein</fullName>
    </submittedName>
</protein>
<reference evidence="1" key="1">
    <citation type="submission" date="2022-06" db="EMBL/GenBank/DDBJ databases">
        <title>Complete genome sequence of Mycobacterium pseudoshottsii NJB1907-Z4.</title>
        <authorList>
            <person name="Komine T."/>
            <person name="Fukano H."/>
            <person name="Wada S."/>
        </authorList>
    </citation>
    <scope>NUCLEOTIDE SEQUENCE</scope>
    <source>
        <strain evidence="1">NJB1907-Z4</strain>
    </source>
</reference>
<dbReference type="RefSeq" id="WP_152522424.1">
    <property type="nucleotide sequence ID" value="NZ_AP026367.1"/>
</dbReference>
<evidence type="ECO:0000313" key="1">
    <source>
        <dbReference type="EMBL" id="BDN80477.1"/>
    </source>
</evidence>
<organism evidence="1 2">
    <name type="scientific">Mycobacterium pseudoshottsii</name>
    <dbReference type="NCBI Taxonomy" id="265949"/>
    <lineage>
        <taxon>Bacteria</taxon>
        <taxon>Bacillati</taxon>
        <taxon>Actinomycetota</taxon>
        <taxon>Actinomycetes</taxon>
        <taxon>Mycobacteriales</taxon>
        <taxon>Mycobacteriaceae</taxon>
        <taxon>Mycobacterium</taxon>
        <taxon>Mycobacterium ulcerans group</taxon>
    </lineage>
</organism>
<keyword evidence="2" id="KW-1185">Reference proteome</keyword>
<name>A0A9N7LNK2_9MYCO</name>
<proteinExistence type="predicted"/>
<dbReference type="AlphaFoldDB" id="A0A9N7LNK2"/>